<protein>
    <recommendedName>
        <fullName evidence="3">SIR2-like domain-containing protein</fullName>
    </recommendedName>
</protein>
<dbReference type="AlphaFoldDB" id="A0A841KT28"/>
<gene>
    <name evidence="1" type="ORF">HNQ80_002663</name>
</gene>
<evidence type="ECO:0008006" key="3">
    <source>
        <dbReference type="Google" id="ProtNLM"/>
    </source>
</evidence>
<evidence type="ECO:0000313" key="2">
    <source>
        <dbReference type="Proteomes" id="UP000579281"/>
    </source>
</evidence>
<organism evidence="1 2">
    <name type="scientific">Anaerosolibacter carboniphilus</name>
    <dbReference type="NCBI Taxonomy" id="1417629"/>
    <lineage>
        <taxon>Bacteria</taxon>
        <taxon>Bacillati</taxon>
        <taxon>Bacillota</taxon>
        <taxon>Clostridia</taxon>
        <taxon>Peptostreptococcales</taxon>
        <taxon>Thermotaleaceae</taxon>
        <taxon>Anaerosolibacter</taxon>
    </lineage>
</organism>
<dbReference type="RefSeq" id="WP_243183227.1">
    <property type="nucleotide sequence ID" value="NZ_JACHEN010000015.1"/>
</dbReference>
<accession>A0A841KT28</accession>
<name>A0A841KT28_9FIRM</name>
<keyword evidence="2" id="KW-1185">Reference proteome</keyword>
<reference evidence="1 2" key="1">
    <citation type="submission" date="2020-08" db="EMBL/GenBank/DDBJ databases">
        <title>Genomic Encyclopedia of Type Strains, Phase IV (KMG-IV): sequencing the most valuable type-strain genomes for metagenomic binning, comparative biology and taxonomic classification.</title>
        <authorList>
            <person name="Goeker M."/>
        </authorList>
    </citation>
    <scope>NUCLEOTIDE SEQUENCE [LARGE SCALE GENOMIC DNA]</scope>
    <source>
        <strain evidence="1 2">DSM 103526</strain>
    </source>
</reference>
<sequence length="525" mass="60254">MNKNQDGGILKKGEGDVIMPRKISLFFGAGAELSYGLPSGGKFALDIFRMDSNPDKQNFREIRDNLNKTSFYATTWLPESFWTKNIQSFGKPHYEALVKGSLENKGYKILQYLDNFDENVGRIIERMRSSAIDINEKFAEVTGIEVGQVIYSHNIRLSNLMGDHNGLFGSHYFSAFIKVLETEGMEHSFKMNMQKIVKSILELLIGSCGENLIRCLNEGIFERNIDTIDVFDDIGGIFSLDYKRVGISGLEYIIDSEEVTLDHTTNSKTVIIEFGKMILEDIFSQALDYQELIDNNWRYVYSPKTDWAKFCRIIIFLNTAKRYIQSIADEHRERCLSGPGYYHDVAALIGVFDIKSVGTTNYNTFIQDVIGTEVHFLNGCINDMYDPYLNQIVSSQDNTHITVPFLFTQSGIKPLTSITMSKRYVNLYDEFSQSDIICVIGYGFNSDDGHINGIFRSLIEEEGKEIVILHHSRHLIQNIESVKREYQKKLRLNSIQGINIMVVDDDRRILSDQYWFEKLIETYDL</sequence>
<dbReference type="Proteomes" id="UP000579281">
    <property type="component" value="Unassembled WGS sequence"/>
</dbReference>
<evidence type="ECO:0000313" key="1">
    <source>
        <dbReference type="EMBL" id="MBB6216561.1"/>
    </source>
</evidence>
<proteinExistence type="predicted"/>
<dbReference type="EMBL" id="JACHEN010000015">
    <property type="protein sequence ID" value="MBB6216561.1"/>
    <property type="molecule type" value="Genomic_DNA"/>
</dbReference>
<comment type="caution">
    <text evidence="1">The sequence shown here is derived from an EMBL/GenBank/DDBJ whole genome shotgun (WGS) entry which is preliminary data.</text>
</comment>